<evidence type="ECO:0000256" key="4">
    <source>
        <dbReference type="ARBA" id="ARBA00022771"/>
    </source>
</evidence>
<dbReference type="InterPro" id="IPR036236">
    <property type="entry name" value="Znf_C2H2_sf"/>
</dbReference>
<evidence type="ECO:0000256" key="1">
    <source>
        <dbReference type="ARBA" id="ARBA00004123"/>
    </source>
</evidence>
<dbReference type="Pfam" id="PF12874">
    <property type="entry name" value="zf-met"/>
    <property type="match status" value="3"/>
</dbReference>
<feature type="domain" description="C2H2-type" evidence="8">
    <location>
        <begin position="214"/>
        <end position="238"/>
    </location>
</feature>
<dbReference type="EMBL" id="JANAVB010002199">
    <property type="protein sequence ID" value="KAJ6851596.1"/>
    <property type="molecule type" value="Genomic_DNA"/>
</dbReference>
<organism evidence="10 11">
    <name type="scientific">Iris pallida</name>
    <name type="common">Sweet iris</name>
    <dbReference type="NCBI Taxonomy" id="29817"/>
    <lineage>
        <taxon>Eukaryota</taxon>
        <taxon>Viridiplantae</taxon>
        <taxon>Streptophyta</taxon>
        <taxon>Embryophyta</taxon>
        <taxon>Tracheophyta</taxon>
        <taxon>Spermatophyta</taxon>
        <taxon>Magnoliopsida</taxon>
        <taxon>Liliopsida</taxon>
        <taxon>Asparagales</taxon>
        <taxon>Iridaceae</taxon>
        <taxon>Iridoideae</taxon>
        <taxon>Irideae</taxon>
        <taxon>Iris</taxon>
    </lineage>
</organism>
<comment type="caution">
    <text evidence="10">The sequence shown here is derived from an EMBL/GenBank/DDBJ whole genome shotgun (WGS) entry which is preliminary data.</text>
</comment>
<dbReference type="AlphaFoldDB" id="A0AAX6IEC4"/>
<accession>A0AAX6IEC4</accession>
<evidence type="ECO:0000256" key="5">
    <source>
        <dbReference type="ARBA" id="ARBA00022833"/>
    </source>
</evidence>
<reference evidence="10" key="2">
    <citation type="submission" date="2023-04" db="EMBL/GenBank/DDBJ databases">
        <authorList>
            <person name="Bruccoleri R.E."/>
            <person name="Oakeley E.J."/>
            <person name="Faust A.-M."/>
            <person name="Dessus-Babus S."/>
            <person name="Altorfer M."/>
            <person name="Burckhardt D."/>
            <person name="Oertli M."/>
            <person name="Naumann U."/>
            <person name="Petersen F."/>
            <person name="Wong J."/>
        </authorList>
    </citation>
    <scope>NUCLEOTIDE SEQUENCE</scope>
    <source>
        <strain evidence="10">GSM-AAB239-AS_SAM_17_03QT</strain>
        <tissue evidence="10">Leaf</tissue>
    </source>
</reference>
<keyword evidence="4" id="KW-0863">Zinc-finger</keyword>
<feature type="region of interest" description="Disordered" evidence="7">
    <location>
        <begin position="251"/>
        <end position="291"/>
    </location>
</feature>
<dbReference type="SUPFAM" id="SSF57667">
    <property type="entry name" value="beta-beta-alpha zinc fingers"/>
    <property type="match status" value="3"/>
</dbReference>
<evidence type="ECO:0000313" key="11">
    <source>
        <dbReference type="Proteomes" id="UP001140949"/>
    </source>
</evidence>
<evidence type="ECO:0000313" key="10">
    <source>
        <dbReference type="EMBL" id="KAJ6851596.1"/>
    </source>
</evidence>
<evidence type="ECO:0000256" key="2">
    <source>
        <dbReference type="ARBA" id="ARBA00022723"/>
    </source>
</evidence>
<name>A0AAX6IEC4_IRIPA</name>
<dbReference type="GO" id="GO:0008270">
    <property type="term" value="F:zinc ion binding"/>
    <property type="evidence" value="ECO:0007669"/>
    <property type="project" value="UniProtKB-KW"/>
</dbReference>
<dbReference type="SMART" id="SM00355">
    <property type="entry name" value="ZnF_C2H2"/>
    <property type="match status" value="3"/>
</dbReference>
<feature type="domain" description="U1-type" evidence="9">
    <location>
        <begin position="303"/>
        <end position="337"/>
    </location>
</feature>
<dbReference type="Proteomes" id="UP001140949">
    <property type="component" value="Unassembled WGS sequence"/>
</dbReference>
<reference evidence="10" key="1">
    <citation type="journal article" date="2023" name="GigaByte">
        <title>Genome assembly of the bearded iris, Iris pallida Lam.</title>
        <authorList>
            <person name="Bruccoleri R.E."/>
            <person name="Oakeley E.J."/>
            <person name="Faust A.M.E."/>
            <person name="Altorfer M."/>
            <person name="Dessus-Babus S."/>
            <person name="Burckhardt D."/>
            <person name="Oertli M."/>
            <person name="Naumann U."/>
            <person name="Petersen F."/>
            <person name="Wong J."/>
        </authorList>
    </citation>
    <scope>NUCLEOTIDE SEQUENCE</scope>
    <source>
        <strain evidence="10">GSM-AAB239-AS_SAM_17_03QT</strain>
    </source>
</reference>
<dbReference type="PANTHER" id="PTHR46144:SF6">
    <property type="entry name" value="C2H2-TYPE DOMAIN-CONTAINING PROTEIN"/>
    <property type="match status" value="1"/>
</dbReference>
<dbReference type="GO" id="GO:0003676">
    <property type="term" value="F:nucleic acid binding"/>
    <property type="evidence" value="ECO:0007669"/>
    <property type="project" value="InterPro"/>
</dbReference>
<sequence>MEQNYHYYQQQQLYDSSLLNPYSSFSYVTNPNPNPNSLHPTADAGIIRPPGTDGYGHHHHHYCPPDPQAAAAAPPAQSYYYYYGVGGDLVHQQYAPPPPEPFSYATTTTKVGTARTYADLETKKRKVIQGGAPADSIRVCTICNVVCNSDKVFASHIAGEKHVLKATGRAPMGIKPKVPAYFKALHSIKKATQPILRSATKKAPKGLITFVQSTYCGVCKIDCNSQEVFNSHKMGKKHMKNVQKLQASVAPKPVSALEKKAEQKDASVVGKSKASGQQPKTMPTKEDLESKKQKVLNGGAAAGSVRVCGLCNVVCNSEPVFNSHILGQKHIAKLNKQQATPV</sequence>
<feature type="domain" description="C2H2-type" evidence="8">
    <location>
        <begin position="138"/>
        <end position="162"/>
    </location>
</feature>
<evidence type="ECO:0000256" key="7">
    <source>
        <dbReference type="SAM" id="MobiDB-lite"/>
    </source>
</evidence>
<keyword evidence="3" id="KW-0677">Repeat</keyword>
<dbReference type="Gene3D" id="3.30.160.60">
    <property type="entry name" value="Classic Zinc Finger"/>
    <property type="match status" value="3"/>
</dbReference>
<keyword evidence="5" id="KW-0862">Zinc</keyword>
<proteinExistence type="predicted"/>
<protein>
    <submittedName>
        <fullName evidence="10">Zinc finger protein 346-like</fullName>
    </submittedName>
</protein>
<evidence type="ECO:0000256" key="6">
    <source>
        <dbReference type="ARBA" id="ARBA00023242"/>
    </source>
</evidence>
<evidence type="ECO:0000259" key="8">
    <source>
        <dbReference type="SMART" id="SM00355"/>
    </source>
</evidence>
<dbReference type="PANTHER" id="PTHR46144">
    <property type="entry name" value="ZINC FINGER PROTEIN 385B-LIKE"/>
    <property type="match status" value="1"/>
</dbReference>
<feature type="domain" description="U1-type" evidence="9">
    <location>
        <begin position="211"/>
        <end position="245"/>
    </location>
</feature>
<evidence type="ECO:0000256" key="3">
    <source>
        <dbReference type="ARBA" id="ARBA00022737"/>
    </source>
</evidence>
<dbReference type="SMART" id="SM00451">
    <property type="entry name" value="ZnF_U1"/>
    <property type="match status" value="3"/>
</dbReference>
<gene>
    <name evidence="10" type="ORF">M6B38_259805</name>
</gene>
<keyword evidence="11" id="KW-1185">Reference proteome</keyword>
<feature type="domain" description="C2H2-type" evidence="8">
    <location>
        <begin position="306"/>
        <end position="330"/>
    </location>
</feature>
<dbReference type="InterPro" id="IPR051868">
    <property type="entry name" value="ZN346_ZMAT4"/>
</dbReference>
<keyword evidence="2" id="KW-0479">Metal-binding</keyword>
<dbReference type="GO" id="GO:0005634">
    <property type="term" value="C:nucleus"/>
    <property type="evidence" value="ECO:0007669"/>
    <property type="project" value="UniProtKB-SubCell"/>
</dbReference>
<feature type="domain" description="U1-type" evidence="9">
    <location>
        <begin position="135"/>
        <end position="169"/>
    </location>
</feature>
<dbReference type="InterPro" id="IPR013087">
    <property type="entry name" value="Znf_C2H2_type"/>
</dbReference>
<dbReference type="InterPro" id="IPR003604">
    <property type="entry name" value="Matrin/U1-like-C_Znf_C2H2"/>
</dbReference>
<comment type="subcellular location">
    <subcellularLocation>
        <location evidence="1">Nucleus</location>
    </subcellularLocation>
</comment>
<evidence type="ECO:0000259" key="9">
    <source>
        <dbReference type="SMART" id="SM00451"/>
    </source>
</evidence>
<keyword evidence="6" id="KW-0539">Nucleus</keyword>